<evidence type="ECO:0000313" key="2">
    <source>
        <dbReference type="EMBL" id="KAF4649085.1"/>
    </source>
</evidence>
<dbReference type="PROSITE" id="PS50994">
    <property type="entry name" value="INTEGRASE"/>
    <property type="match status" value="1"/>
</dbReference>
<dbReference type="SUPFAM" id="SSF53098">
    <property type="entry name" value="Ribonuclease H-like"/>
    <property type="match status" value="1"/>
</dbReference>
<feature type="non-terminal residue" evidence="2">
    <location>
        <position position="556"/>
    </location>
</feature>
<dbReference type="AlphaFoldDB" id="A0A7J6KP54"/>
<dbReference type="EMBL" id="JABAHT010001453">
    <property type="protein sequence ID" value="KAF4649085.1"/>
    <property type="molecule type" value="Genomic_DNA"/>
</dbReference>
<dbReference type="PANTHER" id="PTHR37984:SF5">
    <property type="entry name" value="PROTEIN NYNRIN-LIKE"/>
    <property type="match status" value="1"/>
</dbReference>
<dbReference type="OrthoDB" id="440474at2759"/>
<feature type="domain" description="Integrase catalytic" evidence="1">
    <location>
        <begin position="356"/>
        <end position="512"/>
    </location>
</feature>
<accession>A0A7J6KP54</accession>
<dbReference type="Gene3D" id="1.10.340.70">
    <property type="match status" value="1"/>
</dbReference>
<protein>
    <recommendedName>
        <fullName evidence="1">Integrase catalytic domain-containing protein</fullName>
    </recommendedName>
</protein>
<dbReference type="GO" id="GO:0015074">
    <property type="term" value="P:DNA integration"/>
    <property type="evidence" value="ECO:0007669"/>
    <property type="project" value="InterPro"/>
</dbReference>
<gene>
    <name evidence="2" type="ORF">FOZ61_001757</name>
</gene>
<name>A0A7J6KP54_PEROL</name>
<organism evidence="2 3">
    <name type="scientific">Perkinsus olseni</name>
    <name type="common">Perkinsus atlanticus</name>
    <dbReference type="NCBI Taxonomy" id="32597"/>
    <lineage>
        <taxon>Eukaryota</taxon>
        <taxon>Sar</taxon>
        <taxon>Alveolata</taxon>
        <taxon>Perkinsozoa</taxon>
        <taxon>Perkinsea</taxon>
        <taxon>Perkinsida</taxon>
        <taxon>Perkinsidae</taxon>
        <taxon>Perkinsus</taxon>
    </lineage>
</organism>
<dbReference type="PANTHER" id="PTHR37984">
    <property type="entry name" value="PROTEIN CBG26694"/>
    <property type="match status" value="1"/>
</dbReference>
<dbReference type="InterPro" id="IPR036397">
    <property type="entry name" value="RNaseH_sf"/>
</dbReference>
<comment type="caution">
    <text evidence="2">The sequence shown here is derived from an EMBL/GenBank/DDBJ whole genome shotgun (WGS) entry which is preliminary data.</text>
</comment>
<dbReference type="InterPro" id="IPR012337">
    <property type="entry name" value="RNaseH-like_sf"/>
</dbReference>
<sequence>MLAHMGTVGSCARIWRQGQRHWHINRQELFSLCDAALFVDELVTDALAVGKACTVSFQVDSNAAARWVQNNKVLCKTLERHAINRLVGIYSDLSQEWRRHKVPVSVEKIKGESNVVSDKLSRLVYEHGLVEALYGTDTQIDNFPDVISAVDDGIGQAPSDDLEPTLKAPAGAECEDLTNLYDNLLLFRAFRSWKATRHDVGTKELTTQNGERARRWLRDWQRGSHSLRGVFDRVLQRPSSISRYSGVKAYGGPYYSMTADGILVELRYPYGDILAIPNECYLLPTDDMSIIDSIILFYHEKGGHTNSRHTRWRIGRAFRWPHMRRDIERVCRRCVRCQFVAAYRRSRSIKRHLDTSARLPWQVVSIDLLGPLKADVFRMQYVLVAICHLSRFVVLSALKDASTRSVVDALHDIWCLWGRPVVLRADNGPAFRGQFKRQMSSEGIRTQSVSRYSPWSNGVCERVMSTVKGFISGLNKSDTRRWSRFIPVVARRLNTKPLPEGKSPFEILFGRPYPEELETRLSAEEDSSQIDLTPDNEAARNLQLQQKLVVSEVLED</sequence>
<evidence type="ECO:0000259" key="1">
    <source>
        <dbReference type="PROSITE" id="PS50994"/>
    </source>
</evidence>
<dbReference type="InterPro" id="IPR001584">
    <property type="entry name" value="Integrase_cat-core"/>
</dbReference>
<dbReference type="InterPro" id="IPR041588">
    <property type="entry name" value="Integrase_H2C2"/>
</dbReference>
<dbReference type="Gene3D" id="3.30.420.10">
    <property type="entry name" value="Ribonuclease H-like superfamily/Ribonuclease H"/>
    <property type="match status" value="1"/>
</dbReference>
<evidence type="ECO:0000313" key="3">
    <source>
        <dbReference type="Proteomes" id="UP000570595"/>
    </source>
</evidence>
<reference evidence="2 3" key="1">
    <citation type="submission" date="2020-04" db="EMBL/GenBank/DDBJ databases">
        <title>Perkinsus olseni comparative genomics.</title>
        <authorList>
            <person name="Bogema D.R."/>
        </authorList>
    </citation>
    <scope>NUCLEOTIDE SEQUENCE [LARGE SCALE GENOMIC DNA]</scope>
    <source>
        <strain evidence="2">ATCC PRA-179</strain>
    </source>
</reference>
<proteinExistence type="predicted"/>
<dbReference type="Pfam" id="PF17921">
    <property type="entry name" value="Integrase_H2C2"/>
    <property type="match status" value="1"/>
</dbReference>
<dbReference type="InterPro" id="IPR050951">
    <property type="entry name" value="Retrovirus_Pol_polyprotein"/>
</dbReference>
<dbReference type="Proteomes" id="UP000570595">
    <property type="component" value="Unassembled WGS sequence"/>
</dbReference>
<dbReference type="GO" id="GO:0003676">
    <property type="term" value="F:nucleic acid binding"/>
    <property type="evidence" value="ECO:0007669"/>
    <property type="project" value="InterPro"/>
</dbReference>